<dbReference type="EMBL" id="HACM01001469">
    <property type="protein sequence ID" value="CRZ01911.1"/>
    <property type="molecule type" value="Transcribed_RNA"/>
</dbReference>
<keyword evidence="7" id="KW-0342">GTP-binding</keyword>
<evidence type="ECO:0000313" key="10">
    <source>
        <dbReference type="EMBL" id="CRZ01911.1"/>
    </source>
</evidence>
<dbReference type="EMBL" id="HACM01001470">
    <property type="protein sequence ID" value="CRZ01912.1"/>
    <property type="molecule type" value="Transcribed_RNA"/>
</dbReference>
<evidence type="ECO:0000256" key="8">
    <source>
        <dbReference type="ARBA" id="ARBA00030854"/>
    </source>
</evidence>
<evidence type="ECO:0000259" key="9">
    <source>
        <dbReference type="Pfam" id="PF01227"/>
    </source>
</evidence>
<accession>A0A0H5QKR6</accession>
<dbReference type="Gene3D" id="1.10.286.10">
    <property type="match status" value="1"/>
</dbReference>
<dbReference type="GO" id="GO:0008270">
    <property type="term" value="F:zinc ion binding"/>
    <property type="evidence" value="ECO:0007669"/>
    <property type="project" value="TreeGrafter"/>
</dbReference>
<dbReference type="PROSITE" id="PS00859">
    <property type="entry name" value="GTP_CYCLOHYDROL_1_1"/>
    <property type="match status" value="1"/>
</dbReference>
<dbReference type="FunFam" id="3.30.1130.10:FF:000012">
    <property type="entry name" value="GTP cyclohydrolase 1"/>
    <property type="match status" value="1"/>
</dbReference>
<dbReference type="GO" id="GO:0005737">
    <property type="term" value="C:cytoplasm"/>
    <property type="evidence" value="ECO:0007669"/>
    <property type="project" value="TreeGrafter"/>
</dbReference>
<feature type="domain" description="GTP cyclohydrolase I" evidence="9">
    <location>
        <begin position="32"/>
        <end position="208"/>
    </location>
</feature>
<dbReference type="InterPro" id="IPR001474">
    <property type="entry name" value="GTP_CycHdrlase_I"/>
</dbReference>
<dbReference type="SUPFAM" id="SSF55620">
    <property type="entry name" value="Tetrahydrobiopterin biosynthesis enzymes-like"/>
    <property type="match status" value="1"/>
</dbReference>
<evidence type="ECO:0000256" key="7">
    <source>
        <dbReference type="ARBA" id="ARBA00023134"/>
    </source>
</evidence>
<dbReference type="PANTHER" id="PTHR11109">
    <property type="entry name" value="GTP CYCLOHYDROLASE I"/>
    <property type="match status" value="1"/>
</dbReference>
<dbReference type="GO" id="GO:0046654">
    <property type="term" value="P:tetrahydrofolate biosynthetic process"/>
    <property type="evidence" value="ECO:0007669"/>
    <property type="project" value="InterPro"/>
</dbReference>
<evidence type="ECO:0000256" key="4">
    <source>
        <dbReference type="ARBA" id="ARBA00017272"/>
    </source>
</evidence>
<dbReference type="Gene3D" id="3.30.1130.10">
    <property type="match status" value="1"/>
</dbReference>
<dbReference type="CDD" id="cd00642">
    <property type="entry name" value="GTP_cyclohydro1"/>
    <property type="match status" value="1"/>
</dbReference>
<dbReference type="AlphaFoldDB" id="A0A0H5QKR6"/>
<reference evidence="10" key="1">
    <citation type="submission" date="2015-04" db="EMBL/GenBank/DDBJ databases">
        <title>The genome sequence of the plant pathogenic Rhizarian Plasmodiophora brassicae reveals insights in its biotrophic life cycle and the origin of chitin synthesis.</title>
        <authorList>
            <person name="Schwelm A."/>
            <person name="Fogelqvist J."/>
            <person name="Knaust A."/>
            <person name="Julke S."/>
            <person name="Lilja T."/>
            <person name="Dhandapani V."/>
            <person name="Bonilla-Rosso G."/>
            <person name="Karlsson M."/>
            <person name="Shevchenko A."/>
            <person name="Choi S.R."/>
            <person name="Kim H.G."/>
            <person name="Park J.Y."/>
            <person name="Lim Y.P."/>
            <person name="Ludwig-Muller J."/>
            <person name="Dixelius C."/>
        </authorList>
    </citation>
    <scope>NUCLEOTIDE SEQUENCE</scope>
    <source>
        <tissue evidence="10">Potato root galls</tissue>
    </source>
</reference>
<name>A0A0H5QKR6_9EUKA</name>
<evidence type="ECO:0000256" key="5">
    <source>
        <dbReference type="ARBA" id="ARBA00022741"/>
    </source>
</evidence>
<comment type="similarity">
    <text evidence="2">Belongs to the GTP cyclohydrolase I family.</text>
</comment>
<dbReference type="UniPathway" id="UPA00848">
    <property type="reaction ID" value="UER00151"/>
</dbReference>
<protein>
    <recommendedName>
        <fullName evidence="4">GTP cyclohydrolase 1</fullName>
        <ecNumber evidence="3">3.5.4.16</ecNumber>
    </recommendedName>
    <alternativeName>
        <fullName evidence="8">GTP cyclohydrolase I</fullName>
    </alternativeName>
</protein>
<sequence>MIGSLAKVSDDHQARLNGDRLEESESKLQRIADAYRVLIECLGEDPNRHGLLKTPIRAAKALAHFTSGYEISLEDIVSGAIFSENVDELVVVKDITINSLCEHHLVPFVGKVHIGYIPRGRVLGLSKLARIADMFSRRLQVQERLTKQIAGAIQEVLDPKGVAVVIEATHLCMTMRGVEKSGCTTTTSSVLGLFRSDPRTRAEFFSHVNRG</sequence>
<organism evidence="10">
    <name type="scientific">Spongospora subterranea</name>
    <dbReference type="NCBI Taxonomy" id="70186"/>
    <lineage>
        <taxon>Eukaryota</taxon>
        <taxon>Sar</taxon>
        <taxon>Rhizaria</taxon>
        <taxon>Endomyxa</taxon>
        <taxon>Phytomyxea</taxon>
        <taxon>Plasmodiophorida</taxon>
        <taxon>Plasmodiophoridae</taxon>
        <taxon>Spongospora</taxon>
    </lineage>
</organism>
<dbReference type="HAMAP" id="MF_00223">
    <property type="entry name" value="FolE"/>
    <property type="match status" value="1"/>
</dbReference>
<dbReference type="GO" id="GO:0006729">
    <property type="term" value="P:tetrahydrobiopterin biosynthetic process"/>
    <property type="evidence" value="ECO:0007669"/>
    <property type="project" value="TreeGrafter"/>
</dbReference>
<dbReference type="GO" id="GO:0003934">
    <property type="term" value="F:GTP cyclohydrolase I activity"/>
    <property type="evidence" value="ECO:0007669"/>
    <property type="project" value="UniProtKB-EC"/>
</dbReference>
<evidence type="ECO:0000256" key="1">
    <source>
        <dbReference type="ARBA" id="ARBA00005080"/>
    </source>
</evidence>
<evidence type="ECO:0000256" key="3">
    <source>
        <dbReference type="ARBA" id="ARBA00012715"/>
    </source>
</evidence>
<evidence type="ECO:0000256" key="6">
    <source>
        <dbReference type="ARBA" id="ARBA00022801"/>
    </source>
</evidence>
<dbReference type="FunFam" id="1.10.286.10:FF:000003">
    <property type="entry name" value="GTP cyclohydrolase 1"/>
    <property type="match status" value="1"/>
</dbReference>
<dbReference type="GO" id="GO:0005525">
    <property type="term" value="F:GTP binding"/>
    <property type="evidence" value="ECO:0007669"/>
    <property type="project" value="UniProtKB-KW"/>
</dbReference>
<dbReference type="Pfam" id="PF01227">
    <property type="entry name" value="GTP_cyclohydroI"/>
    <property type="match status" value="1"/>
</dbReference>
<proteinExistence type="inferred from homology"/>
<dbReference type="InterPro" id="IPR043134">
    <property type="entry name" value="GTP-CH-I_N"/>
</dbReference>
<dbReference type="EC" id="3.5.4.16" evidence="3"/>
<dbReference type="NCBIfam" id="TIGR00063">
    <property type="entry name" value="folE"/>
    <property type="match status" value="1"/>
</dbReference>
<dbReference type="NCBIfam" id="NF006826">
    <property type="entry name" value="PRK09347.1-3"/>
    <property type="match status" value="1"/>
</dbReference>
<dbReference type="PROSITE" id="PS00860">
    <property type="entry name" value="GTP_CYCLOHYDROL_1_2"/>
    <property type="match status" value="1"/>
</dbReference>
<dbReference type="InterPro" id="IPR020602">
    <property type="entry name" value="GTP_CycHdrlase_I_dom"/>
</dbReference>
<dbReference type="NCBIfam" id="NF006825">
    <property type="entry name" value="PRK09347.1-2"/>
    <property type="match status" value="1"/>
</dbReference>
<keyword evidence="5" id="KW-0547">Nucleotide-binding</keyword>
<keyword evidence="6" id="KW-0378">Hydrolase</keyword>
<evidence type="ECO:0000256" key="2">
    <source>
        <dbReference type="ARBA" id="ARBA00008085"/>
    </source>
</evidence>
<dbReference type="PANTHER" id="PTHR11109:SF7">
    <property type="entry name" value="GTP CYCLOHYDROLASE 1"/>
    <property type="match status" value="1"/>
</dbReference>
<dbReference type="InterPro" id="IPR018234">
    <property type="entry name" value="GTP_CycHdrlase_I_CS"/>
</dbReference>
<dbReference type="InterPro" id="IPR043133">
    <property type="entry name" value="GTP-CH-I_C/QueF"/>
</dbReference>
<comment type="pathway">
    <text evidence="1">Cofactor biosynthesis; 7,8-dihydroneopterin triphosphate biosynthesis; 7,8-dihydroneopterin triphosphate from GTP: step 1/1.</text>
</comment>